<dbReference type="Proteomes" id="UP000001847">
    <property type="component" value="Chromosome I"/>
</dbReference>
<keyword evidence="4" id="KW-1185">Reference proteome</keyword>
<dbReference type="AlphaFoldDB" id="B0SNJ0"/>
<evidence type="ECO:0000313" key="3">
    <source>
        <dbReference type="EMBL" id="ABZ97271.1"/>
    </source>
</evidence>
<dbReference type="BioCyc" id="LBIF456481:LEPBI_RS05665-MONOMER"/>
<protein>
    <submittedName>
        <fullName evidence="3">Uncharacterized protein</fullName>
    </submittedName>
</protein>
<feature type="transmembrane region" description="Helical" evidence="2">
    <location>
        <begin position="162"/>
        <end position="181"/>
    </location>
</feature>
<sequence>MVVVSLGIMKSIDSLWKSPNLTKEEEEKEKTKSDLKESLKRLESRLESAEILITNSQLEDAKIILYHLSYDFINFQKKRNKETPIVLGADVSGFVIPESPIKIQPFQFLTQLPSLSTLDEDETDTYLEECFNTYDFLSHAVGKEIKSIYKTQLDDYRKLRRIQIFGFIVILVTTISSYLYYQYKYPEFKDQNIELYSFLDKEHSQTTEDSKLSIPLKKEEIGKWVELSFPIPEAMNQFGGLRIDPLQQRGIRFVLDDLQILDATGKILYSKKFIVGKSLLPEDYQDFLAIVDVKTAGKQEPGEIVEMITTGRNPQIHLVFPMIYNAKTIKLKMKYIEAHKVKKK</sequence>
<keyword evidence="2" id="KW-0812">Transmembrane</keyword>
<dbReference type="EMBL" id="CP000786">
    <property type="protein sequence ID" value="ABZ97271.1"/>
    <property type="molecule type" value="Genomic_DNA"/>
</dbReference>
<evidence type="ECO:0000313" key="4">
    <source>
        <dbReference type="Proteomes" id="UP000001847"/>
    </source>
</evidence>
<reference evidence="3 4" key="1">
    <citation type="journal article" date="2008" name="PLoS ONE">
        <title>Genome sequence of the saprophyte Leptospira biflexa provides insights into the evolution of Leptospira and the pathogenesis of leptospirosis.</title>
        <authorList>
            <person name="Picardeau M."/>
            <person name="Bulach D.M."/>
            <person name="Bouchier C."/>
            <person name="Zuerner R.L."/>
            <person name="Zidane N."/>
            <person name="Wilson P.J."/>
            <person name="Creno S."/>
            <person name="Kuczek E.S."/>
            <person name="Bommezzadri S."/>
            <person name="Davis J.C."/>
            <person name="McGrath A."/>
            <person name="Johnson M.J."/>
            <person name="Boursaux-Eude C."/>
            <person name="Seemann T."/>
            <person name="Rouy Z."/>
            <person name="Coppel R.L."/>
            <person name="Rood J.I."/>
            <person name="Lajus A."/>
            <person name="Davies J.K."/>
            <person name="Medigue C."/>
            <person name="Adler B."/>
        </authorList>
    </citation>
    <scope>NUCLEOTIDE SEQUENCE [LARGE SCALE GENOMIC DNA]</scope>
    <source>
        <strain evidence="4">Patoc 1 / ATCC 23582 / Paris</strain>
    </source>
</reference>
<organism evidence="3 4">
    <name type="scientific">Leptospira biflexa serovar Patoc (strain Patoc 1 / ATCC 23582 / Paris)</name>
    <dbReference type="NCBI Taxonomy" id="456481"/>
    <lineage>
        <taxon>Bacteria</taxon>
        <taxon>Pseudomonadati</taxon>
        <taxon>Spirochaetota</taxon>
        <taxon>Spirochaetia</taxon>
        <taxon>Leptospirales</taxon>
        <taxon>Leptospiraceae</taxon>
        <taxon>Leptospira</taxon>
    </lineage>
</organism>
<gene>
    <name evidence="3" type="ordered locus">LEPBI_I1155</name>
</gene>
<dbReference type="HOGENOM" id="CLU_806083_0_0_12"/>
<dbReference type="KEGG" id="lbi:LEPBI_I1155"/>
<proteinExistence type="predicted"/>
<feature type="coiled-coil region" evidence="1">
    <location>
        <begin position="21"/>
        <end position="59"/>
    </location>
</feature>
<keyword evidence="1" id="KW-0175">Coiled coil</keyword>
<dbReference type="STRING" id="456481.LEPBI_I1155"/>
<keyword evidence="2" id="KW-1133">Transmembrane helix</keyword>
<accession>B0SNJ0</accession>
<evidence type="ECO:0000256" key="2">
    <source>
        <dbReference type="SAM" id="Phobius"/>
    </source>
</evidence>
<evidence type="ECO:0000256" key="1">
    <source>
        <dbReference type="SAM" id="Coils"/>
    </source>
</evidence>
<dbReference type="OrthoDB" id="341467at2"/>
<name>B0SNJ0_LEPBP</name>
<keyword evidence="2" id="KW-0472">Membrane</keyword>